<feature type="compositionally biased region" description="Basic and acidic residues" evidence="7">
    <location>
        <begin position="832"/>
        <end position="845"/>
    </location>
</feature>
<evidence type="ECO:0000256" key="3">
    <source>
        <dbReference type="ARBA" id="ARBA00022490"/>
    </source>
</evidence>
<feature type="compositionally biased region" description="Acidic residues" evidence="7">
    <location>
        <begin position="1058"/>
        <end position="1067"/>
    </location>
</feature>
<feature type="domain" description="Ig-like" evidence="8">
    <location>
        <begin position="34"/>
        <end position="126"/>
    </location>
</feature>
<feature type="compositionally biased region" description="Polar residues" evidence="7">
    <location>
        <begin position="719"/>
        <end position="728"/>
    </location>
</feature>
<evidence type="ECO:0000313" key="10">
    <source>
        <dbReference type="Proteomes" id="UP000887575"/>
    </source>
</evidence>
<evidence type="ECO:0000259" key="9">
    <source>
        <dbReference type="PROSITE" id="PS50853"/>
    </source>
</evidence>
<dbReference type="WBParaSite" id="MBELARI_LOCUS14833">
    <property type="protein sequence ID" value="MBELARI_LOCUS14833"/>
    <property type="gene ID" value="MBELARI_LOCUS14833"/>
</dbReference>
<dbReference type="InterPro" id="IPR003961">
    <property type="entry name" value="FN3_dom"/>
</dbReference>
<dbReference type="Pfam" id="PF07679">
    <property type="entry name" value="I-set"/>
    <property type="match status" value="12"/>
</dbReference>
<feature type="domain" description="Ig-like" evidence="8">
    <location>
        <begin position="1426"/>
        <end position="1505"/>
    </location>
</feature>
<dbReference type="InterPro" id="IPR036179">
    <property type="entry name" value="Ig-like_dom_sf"/>
</dbReference>
<dbReference type="FunFam" id="2.60.40.10:FF:000003">
    <property type="entry name" value="Titin isoform E"/>
    <property type="match status" value="1"/>
</dbReference>
<dbReference type="InterPro" id="IPR007110">
    <property type="entry name" value="Ig-like_dom"/>
</dbReference>
<feature type="domain" description="Ig-like" evidence="8">
    <location>
        <begin position="1264"/>
        <end position="1343"/>
    </location>
</feature>
<evidence type="ECO:0000256" key="5">
    <source>
        <dbReference type="ARBA" id="ARBA00023157"/>
    </source>
</evidence>
<feature type="domain" description="Ig-like" evidence="8">
    <location>
        <begin position="2317"/>
        <end position="2405"/>
    </location>
</feature>
<dbReference type="FunFam" id="2.60.40.10:FF:002550">
    <property type="entry name" value="Titin homolog"/>
    <property type="match status" value="1"/>
</dbReference>
<dbReference type="Pfam" id="PF00041">
    <property type="entry name" value="fn3"/>
    <property type="match status" value="7"/>
</dbReference>
<feature type="compositionally biased region" description="Basic and acidic residues" evidence="7">
    <location>
        <begin position="588"/>
        <end position="617"/>
    </location>
</feature>
<evidence type="ECO:0000259" key="8">
    <source>
        <dbReference type="PROSITE" id="PS50835"/>
    </source>
</evidence>
<dbReference type="PROSITE" id="PS50853">
    <property type="entry name" value="FN3"/>
    <property type="match status" value="7"/>
</dbReference>
<feature type="region of interest" description="Disordered" evidence="7">
    <location>
        <begin position="456"/>
        <end position="1014"/>
    </location>
</feature>
<feature type="compositionally biased region" description="Basic and acidic residues" evidence="7">
    <location>
        <begin position="760"/>
        <end position="777"/>
    </location>
</feature>
<evidence type="ECO:0000313" key="11">
    <source>
        <dbReference type="WBParaSite" id="MBELARI_LOCUS14833"/>
    </source>
</evidence>
<dbReference type="InterPro" id="IPR036116">
    <property type="entry name" value="FN3_sf"/>
</dbReference>
<feature type="domain" description="Ig-like" evidence="8">
    <location>
        <begin position="2936"/>
        <end position="3019"/>
    </location>
</feature>
<feature type="compositionally biased region" description="Basic and acidic residues" evidence="7">
    <location>
        <begin position="1102"/>
        <end position="1111"/>
    </location>
</feature>
<dbReference type="FunFam" id="2.60.40.10:FF:000107">
    <property type="entry name" value="Myosin, light chain kinase a"/>
    <property type="match status" value="2"/>
</dbReference>
<feature type="domain" description="Fibronectin type-III" evidence="9">
    <location>
        <begin position="224"/>
        <end position="318"/>
    </location>
</feature>
<evidence type="ECO:0000256" key="2">
    <source>
        <dbReference type="ARBA" id="ARBA00006692"/>
    </source>
</evidence>
<dbReference type="SUPFAM" id="SSF48726">
    <property type="entry name" value="Immunoglobulin"/>
    <property type="match status" value="15"/>
</dbReference>
<feature type="domain" description="Ig-like" evidence="8">
    <location>
        <begin position="2845"/>
        <end position="2933"/>
    </location>
</feature>
<dbReference type="SMART" id="SM00409">
    <property type="entry name" value="IG"/>
    <property type="match status" value="15"/>
</dbReference>
<dbReference type="Gene3D" id="2.60.40.10">
    <property type="entry name" value="Immunoglobulins"/>
    <property type="match status" value="23"/>
</dbReference>
<dbReference type="PANTHER" id="PTHR13817:SF151">
    <property type="entry name" value="TITIN"/>
    <property type="match status" value="1"/>
</dbReference>
<feature type="domain" description="Ig-like" evidence="8">
    <location>
        <begin position="2409"/>
        <end position="2498"/>
    </location>
</feature>
<feature type="domain" description="Fibronectin type-III" evidence="9">
    <location>
        <begin position="2044"/>
        <end position="2141"/>
    </location>
</feature>
<feature type="domain" description="Fibronectin type-III" evidence="9">
    <location>
        <begin position="2143"/>
        <end position="2232"/>
    </location>
</feature>
<dbReference type="SMART" id="SM00060">
    <property type="entry name" value="FN3"/>
    <property type="match status" value="8"/>
</dbReference>
<dbReference type="CDD" id="cd00063">
    <property type="entry name" value="FN3"/>
    <property type="match status" value="7"/>
</dbReference>
<feature type="region of interest" description="Disordered" evidence="7">
    <location>
        <begin position="394"/>
        <end position="425"/>
    </location>
</feature>
<keyword evidence="5" id="KW-1015">Disulfide bond</keyword>
<feature type="compositionally biased region" description="Basic and acidic residues" evidence="7">
    <location>
        <begin position="1614"/>
        <end position="1639"/>
    </location>
</feature>
<accession>A0AAF3J413</accession>
<dbReference type="PANTHER" id="PTHR13817">
    <property type="entry name" value="TITIN"/>
    <property type="match status" value="1"/>
</dbReference>
<feature type="domain" description="Fibronectin type-III" evidence="9">
    <location>
        <begin position="3031"/>
        <end position="3125"/>
    </location>
</feature>
<dbReference type="PROSITE" id="PS50835">
    <property type="entry name" value="IG_LIKE"/>
    <property type="match status" value="9"/>
</dbReference>
<feature type="compositionally biased region" description="Basic and acidic residues" evidence="7">
    <location>
        <begin position="397"/>
        <end position="406"/>
    </location>
</feature>
<keyword evidence="6" id="KW-0393">Immunoglobulin domain</keyword>
<feature type="region of interest" description="Disordered" evidence="7">
    <location>
        <begin position="1586"/>
        <end position="1669"/>
    </location>
</feature>
<feature type="compositionally biased region" description="Basic and acidic residues" evidence="7">
    <location>
        <begin position="915"/>
        <end position="924"/>
    </location>
</feature>
<dbReference type="CDD" id="cd00096">
    <property type="entry name" value="Ig"/>
    <property type="match status" value="2"/>
</dbReference>
<evidence type="ECO:0000256" key="7">
    <source>
        <dbReference type="SAM" id="MobiDB-lite"/>
    </source>
</evidence>
<dbReference type="SMART" id="SM00408">
    <property type="entry name" value="IGc2"/>
    <property type="match status" value="11"/>
</dbReference>
<keyword evidence="4" id="KW-0677">Repeat</keyword>
<feature type="domain" description="Ig-like" evidence="8">
    <location>
        <begin position="2249"/>
        <end position="2311"/>
    </location>
</feature>
<feature type="compositionally biased region" description="Acidic residues" evidence="7">
    <location>
        <begin position="692"/>
        <end position="703"/>
    </location>
</feature>
<evidence type="ECO:0000256" key="4">
    <source>
        <dbReference type="ARBA" id="ARBA00022737"/>
    </source>
</evidence>
<feature type="region of interest" description="Disordered" evidence="7">
    <location>
        <begin position="2805"/>
        <end position="2854"/>
    </location>
</feature>
<comment type="similarity">
    <text evidence="2">Belongs to the protein kinase superfamily. CAMK Ser/Thr protein kinase family.</text>
</comment>
<feature type="compositionally biased region" description="Basic and acidic residues" evidence="7">
    <location>
        <begin position="931"/>
        <end position="990"/>
    </location>
</feature>
<dbReference type="InterPro" id="IPR013098">
    <property type="entry name" value="Ig_I-set"/>
</dbReference>
<dbReference type="FunFam" id="2.60.40.10:FF:000345">
    <property type="entry name" value="Muscle M-line assembly protein unc-89"/>
    <property type="match status" value="1"/>
</dbReference>
<dbReference type="InterPro" id="IPR013783">
    <property type="entry name" value="Ig-like_fold"/>
</dbReference>
<comment type="subcellular location">
    <subcellularLocation>
        <location evidence="1">Cytoplasm</location>
        <location evidence="1">Myofibril</location>
        <location evidence="1">Sarcomere</location>
        <location evidence="1">A band</location>
    </subcellularLocation>
</comment>
<dbReference type="Proteomes" id="UP000887575">
    <property type="component" value="Unassembled WGS sequence"/>
</dbReference>
<organism evidence="10 11">
    <name type="scientific">Mesorhabditis belari</name>
    <dbReference type="NCBI Taxonomy" id="2138241"/>
    <lineage>
        <taxon>Eukaryota</taxon>
        <taxon>Metazoa</taxon>
        <taxon>Ecdysozoa</taxon>
        <taxon>Nematoda</taxon>
        <taxon>Chromadorea</taxon>
        <taxon>Rhabditida</taxon>
        <taxon>Rhabditina</taxon>
        <taxon>Rhabditomorpha</taxon>
        <taxon>Rhabditoidea</taxon>
        <taxon>Rhabditidae</taxon>
        <taxon>Mesorhabditinae</taxon>
        <taxon>Mesorhabditis</taxon>
    </lineage>
</organism>
<feature type="domain" description="Fibronectin type-III" evidence="9">
    <location>
        <begin position="3132"/>
        <end position="3224"/>
    </location>
</feature>
<feature type="compositionally biased region" description="Basic and acidic residues" evidence="7">
    <location>
        <begin position="519"/>
        <end position="575"/>
    </location>
</feature>
<dbReference type="InterPro" id="IPR050964">
    <property type="entry name" value="Striated_Muscle_Regulatory"/>
</dbReference>
<feature type="compositionally biased region" description="Basic and acidic residues" evidence="7">
    <location>
        <begin position="787"/>
        <end position="821"/>
    </location>
</feature>
<dbReference type="InterPro" id="IPR003598">
    <property type="entry name" value="Ig_sub2"/>
</dbReference>
<feature type="compositionally biased region" description="Basic and acidic residues" evidence="7">
    <location>
        <begin position="413"/>
        <end position="425"/>
    </location>
</feature>
<protein>
    <submittedName>
        <fullName evidence="11">Uncharacterized protein</fullName>
    </submittedName>
</protein>
<feature type="compositionally biased region" description="Basic and acidic residues" evidence="7">
    <location>
        <begin position="2805"/>
        <end position="2825"/>
    </location>
</feature>
<dbReference type="SUPFAM" id="SSF49265">
    <property type="entry name" value="Fibronectin type III"/>
    <property type="match status" value="5"/>
</dbReference>
<feature type="compositionally biased region" description="Basic and acidic residues" evidence="7">
    <location>
        <begin position="458"/>
        <end position="476"/>
    </location>
</feature>
<dbReference type="InterPro" id="IPR003599">
    <property type="entry name" value="Ig_sub"/>
</dbReference>
<feature type="compositionally biased region" description="Basic residues" evidence="7">
    <location>
        <begin position="2833"/>
        <end position="2842"/>
    </location>
</feature>
<feature type="compositionally biased region" description="Basic and acidic residues" evidence="7">
    <location>
        <begin position="1068"/>
        <end position="1082"/>
    </location>
</feature>
<feature type="domain" description="Fibronectin type-III" evidence="9">
    <location>
        <begin position="2599"/>
        <end position="2693"/>
    </location>
</feature>
<sequence>MEITAEDISIALAKKKKRVSFADAYMEPEEEEEPTKLDFIKHPDDVIASNLGESLELKCEFIGTFESLKWYKEEVEMFEMRNRYEIHTEEGISVLKILRVAPQDIGKYYVTLNDTINSHSCQVDIRAQPKIDLQGTKTEIRLNSNQHLNTSLEFSGYPKPEINVTLNGNSFKIRGSVEVYEDTVTLKIRNLKPSDSGIIEIEAANKNGTTKVTLKLVVIDVPSAPQRPMCTKVTHKSAEITWNAPADDNGAPVTAYVIERKTVEFSRWRQVSTIDDGSTKYIAKDLLSNEFYGFRILAVNACGESAPSKVVDVDTLSEPEHDEDSIDEEIREKIEEAEDYEISEIDEDFNLQMAKETQLIEEVQDESITKKLRLPGGGMFEKFFQSFIRRTVSGDGGEGKGVKQDDAESAATTKRETFKTNKKLSTEKQLTKNLHVKGAEGLAASALTEVTADAEFTGDEHEGASQRSITQKEKSRLSRRTLGSTDRRTTIESEFSQTEESEAIEAGAAARSRAKVSKKSREPRERRSSVDSELSKAEDLAGAEVTRKGDEKSKASKKAREPTHKLTKIDSHLARDEDDEEAGMLGESEEKLAVGKKMKESSKSKTKSETALSKDEDSLSAETSLTTAEALKARRKAKGSTLRESSADSDFRREGEEETTSTSKADKSKIKTKKRVKEPTKREAVMDASLVGEEDEFGADGELLDNKMTASRKAKQPKTSKTALSQGLTREDEEAAAEKELGKVNRGKGTSYRESSVDSEFARESEHAGMSKEELAKAKASAKRKTKEASKRGAKLDANLDKQAETGDAEGGKRLSRKDQDSYGETSISSEIARDEQTLEADHGMTSKTRTAAKKGVKQPKKSKISLNEEFENMGQEGDAVGSQKLHRKGKGASYRESSLDSQFSKDGESASAEKLGKEKERSSVKKRSKEPRDSKTDMSAEFGRDGENASAKGNEKLSSKERSSYRESSVDSEFSREDLVGEANSDRAAKAKAAAKKRAKEAGESKAGLSKDLRLDEEIADAEMEIAGKNLKKISKKTREPLKGKVSVEADLLRDSEAEETEDLSEISERTKLARKMKESAKTNAKISQDFEKDEDSEGVTDSRTHQEKLKSKKKLREPTDAEASVDESVSRNEEAENAEKRDEGKKFTFGQEMAPEFVKKQRDITAEIGSTAVIDVKVAANPEPLISVYKDNEHMEKSERVTFAVTQEGNLYSFSMIIENVRPMDAGMITMIISNDFGKAEHSFKFKVEKSAPRDLMNFEAPQFVSPIKDQVIMEGETARLKGKVLGYPSPELIWLKNGKELQVAEDSRFTLEYAGDGEIDLSISNCTFADDDEYSLLVENIAGVDSCNFELIVECPVYDDAERFERRRINRKTRKMQRQEAVAPSSDSEIDLEKQIKKKGKRTKKVFERSNSLAKRMTQLLPPKFDKILSDHDAVEGENVILSVEARGIPEPEIHFYQDGKKLKTDDKVLIKRGSGEAGSHMLILKDIQKDEEAEYACQAVNIAGEAWCFSDVVVRSSKEDSLGADETIAGKEAIPTNEIHSRFGDPSTLHSETNITTKITAKEGSAEVLSPLKQPLSASIVKTVRSRTSTPVDGAEQSTDEEGVSVTSKSTERDQATMHALATERRESVDRKAEAEGQLDDSLTKRRLSTGSTDSSGRRRKRREGFVSVPDSRILALRGDSIKFECELANEEDEMEWFINGKPVKDEPKATIVNKGIIRHLILSNVSPKDSNIVISGQISSAVFESKLIVEETPVIIESKLARKTICKEGEPFTIKVKLNHGTKSVRWLKDNEDLNANFDYELFAEPDDEYVSLTIKNPSYKHAGRYTLQAGDSEVSTVLEIHGKPIFPEEGRPIEIESQENLVMNLIFKGEPEPTAEITLNGKPIPKEAKAELGILSNTIRFSKRHASKEDSGEYKITIKNEYGEASTTVKVTVADVPFAPSDVSIANLSGNVVTLEWAPSNDGGAQITGYIVEKKEYGRRAFHSVGQVSSTRTAMEIEELEADSEYVFRVAAMNKFGTGEFAESKPVKTGTAFEAPSITEPPRIGAITNDSISISWSEPTRTGGSPIYAYEVFVKENGSGWTKVTSEPIFVKNYTVTDLKPGVDYKLKVEALNEAGLQSSSDKSTEFVSVQGKPAHKLQIPKVIITDADSVDVYWDSPSDSEPTEYTVAYRSEQSSVWAEVNVPCSPAHITDLKEGIAYVFRVAPRNQHGVGEYSDTTTPVKVALSVAPTIIKALKDVTVPQPAPEYIWYKDRNEFIPKDDTMEILCEGHMSALKIHGTSADDGGKYTCEVINEIGKAQTSANVTIGDVRAHFERSFSEETSVEEGMDIVLTCTLSDADATVNWFKDGRKLAVSERIEINKTGPNWTLRVKKATLMDAGHYRCETSDERSRAEGNVIVKEEDPHIQVGPQDQFVQGFGETVTLTCELTKPVRKPKWFKNGVEVWPQMSKIVMSMEDKTATLMIRNFEKNDVGEYTISISDKEKSAPAKVVLNVKPIITIPEPLDKPEVIAIAGKEFDFAAEFKANPEPSIKIYHNGQPISLSGAEIDKYEDTVSVRMKHIKKGDSGEIKIVASNEHGETVKTINLNVIDVPSEPLNVVPFNTTTHSTCLSWEAPESNNGSPITGYVIERRQVEHDRWRNVGRARPNHLTFEDLELFNNDLYTYRVLAVNEVGPGHPSKHVDVYTLEDEREESEERETVVAPTQELETPEVPDVVVDRAEVHLTWPSTPSAEFYRIERKPATTGAWIELATTDRLNYTDRSITDDEPFVYRLVALGSNTISPAGDASVAVKIPKEKLEKLKPESKKQEEEEERLAEMEQRVEEEESGKKRRLKKKEKKSPSEAKVEKRSLSFEDGQDAELFVQINDQEVEAEWTKDGQSLDVSFKVITEKNSCRLQFKANEKTGGKYVCKVKTKDGQSAIVDFEVVINEKPRIEIEESSMDVKAGETVQLYANISGHPPPICTWTKDGKALKNDSKHTMKEKDGVATLTIKNCQPESAGTYVLLAKNKTGETIVKIKLGVKGLPSAPEGPVEVTTVTAEGCTLSWNPPQNDGGSPILGYCVERREAKKNTWAFVTRTTETSTMLTGMQWDVDYLFRISAENAMGAGPPVETSATIKLPKKSEKPLMAPPKPQVIGVTQNSAKVEWKASEDPKTHYLLEFKEVKSKRSWQTVTKETITTTTHTAEGLKKDIEYQFRVSYVNETGSGPASEPSDPVKCEDRKVEAKPEFTVKPDELVVGKEKGKVKMVVEFNGEPQPEVHWLKNKKEVFSGKRQWIETSPGTSSLTIGEMREDDEGEITIKLKNSLGEASYSFKLCMDSPPQINRVERYASAQLFDKGETVKLRLSFTGLSLFH</sequence>
<keyword evidence="10" id="KW-1185">Reference proteome</keyword>
<feature type="region of interest" description="Disordered" evidence="7">
    <location>
        <begin position="1033"/>
        <end position="1150"/>
    </location>
</feature>
<evidence type="ECO:0000256" key="6">
    <source>
        <dbReference type="ARBA" id="ARBA00023319"/>
    </source>
</evidence>
<feature type="domain" description="Fibronectin type-III" evidence="9">
    <location>
        <begin position="1945"/>
        <end position="2038"/>
    </location>
</feature>
<proteinExistence type="inferred from homology"/>
<feature type="compositionally biased region" description="Basic and acidic residues" evidence="7">
    <location>
        <begin position="1038"/>
        <end position="1057"/>
    </location>
</feature>
<feature type="compositionally biased region" description="Basic residues" evidence="7">
    <location>
        <begin position="851"/>
        <end position="864"/>
    </location>
</feature>
<dbReference type="GO" id="GO:0031672">
    <property type="term" value="C:A band"/>
    <property type="evidence" value="ECO:0007669"/>
    <property type="project" value="UniProtKB-SubCell"/>
</dbReference>
<dbReference type="PRINTS" id="PR00014">
    <property type="entry name" value="FNTYPEIII"/>
</dbReference>
<evidence type="ECO:0000256" key="1">
    <source>
        <dbReference type="ARBA" id="ARBA00004161"/>
    </source>
</evidence>
<feature type="compositionally biased region" description="Basic and acidic residues" evidence="7">
    <location>
        <begin position="645"/>
        <end position="655"/>
    </location>
</feature>
<name>A0AAF3J413_9BILA</name>
<reference evidence="11" key="1">
    <citation type="submission" date="2024-02" db="UniProtKB">
        <authorList>
            <consortium name="WormBaseParasite"/>
        </authorList>
    </citation>
    <scope>IDENTIFICATION</scope>
</reference>
<feature type="compositionally biased region" description="Basic and acidic residues" evidence="7">
    <location>
        <begin position="1130"/>
        <end position="1148"/>
    </location>
</feature>
<keyword evidence="3" id="KW-0963">Cytoplasm</keyword>
<feature type="compositionally biased region" description="Basic and acidic residues" evidence="7">
    <location>
        <begin position="1001"/>
        <end position="1014"/>
    </location>
</feature>
<feature type="domain" description="Ig-like" evidence="8">
    <location>
        <begin position="3230"/>
        <end position="3315"/>
    </location>
</feature>
<feature type="compositionally biased region" description="Basic and acidic residues" evidence="7">
    <location>
        <begin position="2843"/>
        <end position="2854"/>
    </location>
</feature>